<dbReference type="AlphaFoldDB" id="A0A4V3CF13"/>
<feature type="transmembrane region" description="Helical" evidence="1">
    <location>
        <begin position="27"/>
        <end position="46"/>
    </location>
</feature>
<keyword evidence="1" id="KW-0812">Transmembrane</keyword>
<evidence type="ECO:0000256" key="1">
    <source>
        <dbReference type="SAM" id="Phobius"/>
    </source>
</evidence>
<name>A0A4V3CF13_9FIRM</name>
<keyword evidence="1" id="KW-1133">Transmembrane helix</keyword>
<accession>A0A4V3CF13</accession>
<evidence type="ECO:0000313" key="3">
    <source>
        <dbReference type="Proteomes" id="UP000295064"/>
    </source>
</evidence>
<reference evidence="2 3" key="1">
    <citation type="submission" date="2019-03" db="EMBL/GenBank/DDBJ databases">
        <title>Subsurface microbial communities from deep shales in Ohio and West Virginia, USA.</title>
        <authorList>
            <person name="Wrighton K."/>
        </authorList>
    </citation>
    <scope>NUCLEOTIDE SEQUENCE [LARGE SCALE GENOMIC DNA]</scope>
    <source>
        <strain evidence="2 3">MA284_T2</strain>
    </source>
</reference>
<gene>
    <name evidence="2" type="ORF">DFR79_10889</name>
</gene>
<proteinExistence type="predicted"/>
<evidence type="ECO:0008006" key="4">
    <source>
        <dbReference type="Google" id="ProtNLM"/>
    </source>
</evidence>
<keyword evidence="1" id="KW-0472">Membrane</keyword>
<dbReference type="Proteomes" id="UP000295064">
    <property type="component" value="Unassembled WGS sequence"/>
</dbReference>
<evidence type="ECO:0000313" key="2">
    <source>
        <dbReference type="EMBL" id="TDO92063.1"/>
    </source>
</evidence>
<organism evidence="2 3">
    <name type="scientific">Halanaerobium saccharolyticum</name>
    <dbReference type="NCBI Taxonomy" id="43595"/>
    <lineage>
        <taxon>Bacteria</taxon>
        <taxon>Bacillati</taxon>
        <taxon>Bacillota</taxon>
        <taxon>Clostridia</taxon>
        <taxon>Halanaerobiales</taxon>
        <taxon>Halanaerobiaceae</taxon>
        <taxon>Halanaerobium</taxon>
    </lineage>
</organism>
<sequence>MSNLYYYLIMGLIIGFIINYFDFSAKTGFITAIVIGALAGILSTYIF</sequence>
<feature type="transmembrane region" description="Helical" evidence="1">
    <location>
        <begin position="5"/>
        <end position="21"/>
    </location>
</feature>
<protein>
    <recommendedName>
        <fullName evidence="4">Transglycosylase associated protein</fullName>
    </recommendedName>
</protein>
<comment type="caution">
    <text evidence="2">The sequence shown here is derived from an EMBL/GenBank/DDBJ whole genome shotgun (WGS) entry which is preliminary data.</text>
</comment>
<dbReference type="RefSeq" id="WP_166637998.1">
    <property type="nucleotide sequence ID" value="NZ_SNWX01000008.1"/>
</dbReference>
<dbReference type="EMBL" id="SNWX01000008">
    <property type="protein sequence ID" value="TDO92063.1"/>
    <property type="molecule type" value="Genomic_DNA"/>
</dbReference>